<dbReference type="EMBL" id="CAJOBB010018949">
    <property type="protein sequence ID" value="CAF4353524.1"/>
    <property type="molecule type" value="Genomic_DNA"/>
</dbReference>
<dbReference type="InterPro" id="IPR001202">
    <property type="entry name" value="WW_dom"/>
</dbReference>
<dbReference type="PROSITE" id="PS50020">
    <property type="entry name" value="WW_DOMAIN_2"/>
    <property type="match status" value="1"/>
</dbReference>
<organism evidence="3 4">
    <name type="scientific">Adineta steineri</name>
    <dbReference type="NCBI Taxonomy" id="433720"/>
    <lineage>
        <taxon>Eukaryota</taxon>
        <taxon>Metazoa</taxon>
        <taxon>Spiralia</taxon>
        <taxon>Gnathifera</taxon>
        <taxon>Rotifera</taxon>
        <taxon>Eurotatoria</taxon>
        <taxon>Bdelloidea</taxon>
        <taxon>Adinetida</taxon>
        <taxon>Adinetidae</taxon>
        <taxon>Adineta</taxon>
    </lineage>
</organism>
<dbReference type="InterPro" id="IPR036020">
    <property type="entry name" value="WW_dom_sf"/>
</dbReference>
<dbReference type="Proteomes" id="UP000663868">
    <property type="component" value="Unassembled WGS sequence"/>
</dbReference>
<evidence type="ECO:0000313" key="4">
    <source>
        <dbReference type="Proteomes" id="UP000663868"/>
    </source>
</evidence>
<protein>
    <recommendedName>
        <fullName evidence="2">WW domain-containing protein</fullName>
    </recommendedName>
</protein>
<feature type="coiled-coil region" evidence="1">
    <location>
        <begin position="27"/>
        <end position="61"/>
    </location>
</feature>
<gene>
    <name evidence="3" type="ORF">KXQ929_LOCUS48403</name>
</gene>
<feature type="domain" description="WW" evidence="2">
    <location>
        <begin position="1"/>
        <end position="23"/>
    </location>
</feature>
<proteinExistence type="predicted"/>
<reference evidence="3" key="1">
    <citation type="submission" date="2021-02" db="EMBL/GenBank/DDBJ databases">
        <authorList>
            <person name="Nowell W R."/>
        </authorList>
    </citation>
    <scope>NUCLEOTIDE SEQUENCE</scope>
</reference>
<evidence type="ECO:0000313" key="3">
    <source>
        <dbReference type="EMBL" id="CAF4353524.1"/>
    </source>
</evidence>
<name>A0A820L4V6_9BILA</name>
<dbReference type="Gene3D" id="2.20.70.10">
    <property type="match status" value="1"/>
</dbReference>
<evidence type="ECO:0000259" key="2">
    <source>
        <dbReference type="PROSITE" id="PS50020"/>
    </source>
</evidence>
<feature type="non-terminal residue" evidence="3">
    <location>
        <position position="112"/>
    </location>
</feature>
<dbReference type="SUPFAM" id="SSF51045">
    <property type="entry name" value="WW domain"/>
    <property type="match status" value="1"/>
</dbReference>
<feature type="non-terminal residue" evidence="3">
    <location>
        <position position="1"/>
    </location>
</feature>
<dbReference type="Pfam" id="PF00397">
    <property type="entry name" value="WW"/>
    <property type="match status" value="1"/>
</dbReference>
<dbReference type="AlphaFoldDB" id="A0A820L4V6"/>
<dbReference type="CDD" id="cd00201">
    <property type="entry name" value="WW"/>
    <property type="match status" value="1"/>
</dbReference>
<accession>A0A820L4V6</accession>
<sequence length="112" mass="12721">NPEGRPYFYNSKTTESTWDKPIVFSDVIDIQNQLEHINKTIHESEKEAKRLEAEQTLLSAATATTTTNSSDKQQTVPAPAFISGFTVEKMDNNDVRRFGETLDRNLNDDKTK</sequence>
<keyword evidence="1" id="KW-0175">Coiled coil</keyword>
<comment type="caution">
    <text evidence="3">The sequence shown here is derived from an EMBL/GenBank/DDBJ whole genome shotgun (WGS) entry which is preliminary data.</text>
</comment>
<evidence type="ECO:0000256" key="1">
    <source>
        <dbReference type="SAM" id="Coils"/>
    </source>
</evidence>